<dbReference type="Proteomes" id="UP001155380">
    <property type="component" value="Unassembled WGS sequence"/>
</dbReference>
<sequence>MPEVRYRPGDTIVLKPNALGGVQPQSTGRIIALLPEAQRSVRYRVRLQGENFDRSIDEDDIDVEASTARRPDPNSDSSRGRHGSTWIDLSIIRTKK</sequence>
<dbReference type="AlphaFoldDB" id="A0AAJ1F920"/>
<evidence type="ECO:0000313" key="2">
    <source>
        <dbReference type="EMBL" id="MCO5959617.1"/>
    </source>
</evidence>
<name>A0AAJ1F920_9HYPH</name>
<proteinExistence type="predicted"/>
<dbReference type="RefSeq" id="WP_250913104.1">
    <property type="nucleotide sequence ID" value="NZ_JAMXLX010000010.1"/>
</dbReference>
<accession>A0AAJ1F920</accession>
<evidence type="ECO:0000256" key="1">
    <source>
        <dbReference type="SAM" id="MobiDB-lite"/>
    </source>
</evidence>
<reference evidence="2" key="1">
    <citation type="submission" date="2022-06" db="EMBL/GenBank/DDBJ databases">
        <authorList>
            <person name="Sun Q."/>
        </authorList>
    </citation>
    <scope>NUCLEOTIDE SEQUENCE</scope>
    <source>
        <strain evidence="2">S101</strain>
    </source>
</reference>
<comment type="caution">
    <text evidence="2">The sequence shown here is derived from an EMBL/GenBank/DDBJ whole genome shotgun (WGS) entry which is preliminary data.</text>
</comment>
<feature type="region of interest" description="Disordered" evidence="1">
    <location>
        <begin position="55"/>
        <end position="84"/>
    </location>
</feature>
<organism evidence="2 3">
    <name type="scientific">Ciceribacter sichuanensis</name>
    <dbReference type="NCBI Taxonomy" id="2949647"/>
    <lineage>
        <taxon>Bacteria</taxon>
        <taxon>Pseudomonadati</taxon>
        <taxon>Pseudomonadota</taxon>
        <taxon>Alphaproteobacteria</taxon>
        <taxon>Hyphomicrobiales</taxon>
        <taxon>Rhizobiaceae</taxon>
        <taxon>Ciceribacter</taxon>
    </lineage>
</organism>
<gene>
    <name evidence="2" type="ORF">NBH21_22845</name>
</gene>
<evidence type="ECO:0000313" key="3">
    <source>
        <dbReference type="Proteomes" id="UP001155380"/>
    </source>
</evidence>
<dbReference type="EMBL" id="JAMXLX010000010">
    <property type="protein sequence ID" value="MCO5959617.1"/>
    <property type="molecule type" value="Genomic_DNA"/>
</dbReference>
<protein>
    <submittedName>
        <fullName evidence="2">Cold-shock protein</fullName>
    </submittedName>
</protein>